<feature type="non-terminal residue" evidence="1">
    <location>
        <position position="1"/>
    </location>
</feature>
<comment type="caution">
    <text evidence="1">The sequence shown here is derived from an EMBL/GenBank/DDBJ whole genome shotgun (WGS) entry which is preliminary data.</text>
</comment>
<proteinExistence type="predicted"/>
<name>A0ABN9D473_9NEOB</name>
<gene>
    <name evidence="1" type="ORF">SPARVUS_LOCUS6433978</name>
</gene>
<dbReference type="PANTHER" id="PTHR23317:SF81">
    <property type="entry name" value="DEDICATOR OF CYTOKINESIS PROTEIN 11"/>
    <property type="match status" value="1"/>
</dbReference>
<sequence>GNITHCAEPYIKNSDPTKTAQKVHKIAKQVCSRLGHYRMPFAWAARPVFKDTQGTLDIEGKFSPLYKQDSSKLSIEDLLKLLDEYRKPEKTKLQVIP</sequence>
<dbReference type="Proteomes" id="UP001162483">
    <property type="component" value="Unassembled WGS sequence"/>
</dbReference>
<accession>A0ABN9D473</accession>
<dbReference type="InterPro" id="IPR026791">
    <property type="entry name" value="DOCK"/>
</dbReference>
<dbReference type="EMBL" id="CATNWA010014062">
    <property type="protein sequence ID" value="CAI9566764.1"/>
    <property type="molecule type" value="Genomic_DNA"/>
</dbReference>
<protein>
    <submittedName>
        <fullName evidence="1">Uncharacterized protein</fullName>
    </submittedName>
</protein>
<reference evidence="1" key="1">
    <citation type="submission" date="2023-05" db="EMBL/GenBank/DDBJ databases">
        <authorList>
            <person name="Stuckert A."/>
        </authorList>
    </citation>
    <scope>NUCLEOTIDE SEQUENCE</scope>
</reference>
<keyword evidence="2" id="KW-1185">Reference proteome</keyword>
<evidence type="ECO:0000313" key="1">
    <source>
        <dbReference type="EMBL" id="CAI9566764.1"/>
    </source>
</evidence>
<feature type="non-terminal residue" evidence="1">
    <location>
        <position position="97"/>
    </location>
</feature>
<organism evidence="1 2">
    <name type="scientific">Staurois parvus</name>
    <dbReference type="NCBI Taxonomy" id="386267"/>
    <lineage>
        <taxon>Eukaryota</taxon>
        <taxon>Metazoa</taxon>
        <taxon>Chordata</taxon>
        <taxon>Craniata</taxon>
        <taxon>Vertebrata</taxon>
        <taxon>Euteleostomi</taxon>
        <taxon>Amphibia</taxon>
        <taxon>Batrachia</taxon>
        <taxon>Anura</taxon>
        <taxon>Neobatrachia</taxon>
        <taxon>Ranoidea</taxon>
        <taxon>Ranidae</taxon>
        <taxon>Staurois</taxon>
    </lineage>
</organism>
<evidence type="ECO:0000313" key="2">
    <source>
        <dbReference type="Proteomes" id="UP001162483"/>
    </source>
</evidence>
<dbReference type="PANTHER" id="PTHR23317">
    <property type="entry name" value="DEDICATOR OF CYTOKINESIS DOCK"/>
    <property type="match status" value="1"/>
</dbReference>